<dbReference type="Proteomes" id="UP001589733">
    <property type="component" value="Unassembled WGS sequence"/>
</dbReference>
<dbReference type="InterPro" id="IPR036527">
    <property type="entry name" value="SCP2_sterol-bd_dom_sf"/>
</dbReference>
<gene>
    <name evidence="2" type="ORF">ACFFLM_14515</name>
</gene>
<dbReference type="InterPro" id="IPR003033">
    <property type="entry name" value="SCP2_sterol-bd_dom"/>
</dbReference>
<evidence type="ECO:0000313" key="3">
    <source>
        <dbReference type="Proteomes" id="UP001589733"/>
    </source>
</evidence>
<dbReference type="RefSeq" id="WP_380011505.1">
    <property type="nucleotide sequence ID" value="NZ_JBHLYR010000045.1"/>
</dbReference>
<dbReference type="Gene3D" id="3.30.1050.10">
    <property type="entry name" value="SCP2 sterol-binding domain"/>
    <property type="match status" value="1"/>
</dbReference>
<evidence type="ECO:0000259" key="1">
    <source>
        <dbReference type="Pfam" id="PF02036"/>
    </source>
</evidence>
<name>A0ABV6B0B5_9DEIO</name>
<evidence type="ECO:0000313" key="2">
    <source>
        <dbReference type="EMBL" id="MFB9993183.1"/>
    </source>
</evidence>
<keyword evidence="3" id="KW-1185">Reference proteome</keyword>
<feature type="domain" description="SCP2" evidence="1">
    <location>
        <begin position="59"/>
        <end position="122"/>
    </location>
</feature>
<accession>A0ABV6B0B5</accession>
<comment type="caution">
    <text evidence="2">The sequence shown here is derived from an EMBL/GenBank/DDBJ whole genome shotgun (WGS) entry which is preliminary data.</text>
</comment>
<reference evidence="2 3" key="1">
    <citation type="submission" date="2024-09" db="EMBL/GenBank/DDBJ databases">
        <authorList>
            <person name="Sun Q."/>
            <person name="Mori K."/>
        </authorList>
    </citation>
    <scope>NUCLEOTIDE SEQUENCE [LARGE SCALE GENOMIC DNA]</scope>
    <source>
        <strain evidence="2 3">JCM 13503</strain>
    </source>
</reference>
<proteinExistence type="predicted"/>
<dbReference type="Pfam" id="PF02036">
    <property type="entry name" value="SCP2"/>
    <property type="match status" value="1"/>
</dbReference>
<organism evidence="2 3">
    <name type="scientific">Deinococcus oregonensis</name>
    <dbReference type="NCBI Taxonomy" id="1805970"/>
    <lineage>
        <taxon>Bacteria</taxon>
        <taxon>Thermotogati</taxon>
        <taxon>Deinococcota</taxon>
        <taxon>Deinococci</taxon>
        <taxon>Deinococcales</taxon>
        <taxon>Deinococcaceae</taxon>
        <taxon>Deinococcus</taxon>
    </lineage>
</organism>
<protein>
    <submittedName>
        <fullName evidence="2">SCP2 sterol-binding domain-containing protein</fullName>
    </submittedName>
</protein>
<dbReference type="SUPFAM" id="SSF55718">
    <property type="entry name" value="SCP-like"/>
    <property type="match status" value="1"/>
</dbReference>
<dbReference type="EMBL" id="JBHLYR010000045">
    <property type="protein sequence ID" value="MFB9993183.1"/>
    <property type="molecule type" value="Genomic_DNA"/>
</dbReference>
<sequence length="141" mass="15229">MNSDVDDSLTATAAQLEQRLMQVFGMVHSSRETDVLLQKRLSVTFLLMPLDVAVRVDGSGGQRAVITAGEAAKTTPSDLTFRIASDIAHAFWQGDVNPVQAMMAGHLSIQGSLVQALALSPSLKVMQEAYRGLMQDNREQG</sequence>